<gene>
    <name evidence="1" type="ORF">F9K94_00890</name>
</gene>
<dbReference type="RefSeq" id="WP_151643096.1">
    <property type="nucleotide sequence ID" value="NZ_WBVY01000001.1"/>
</dbReference>
<sequence length="189" mass="21806">MKNPYWHQYEKPHVIDFDEIRDLCIDAYLIVSSSNALSGQEEEDVSNSLNRYFFRVAEERLSASLLDIAIRMRVFDDILSSGDDEKVYKKIISDSDGIGNLIWKDKDGDKNVDLEFREACNKIIHACDVRPVYDNDGNSRDENFAWGMTGMVELSGKQGKREWDVWLNVDEFLTVCIDIANHFLPLSED</sequence>
<dbReference type="AlphaFoldDB" id="A0A7V7VXG8"/>
<organism evidence="1 2">
    <name type="scientific">Brucella tritici</name>
    <dbReference type="NCBI Taxonomy" id="94626"/>
    <lineage>
        <taxon>Bacteria</taxon>
        <taxon>Pseudomonadati</taxon>
        <taxon>Pseudomonadota</taxon>
        <taxon>Alphaproteobacteria</taxon>
        <taxon>Hyphomicrobiales</taxon>
        <taxon>Brucellaceae</taxon>
        <taxon>Brucella/Ochrobactrum group</taxon>
        <taxon>Brucella</taxon>
    </lineage>
</organism>
<dbReference type="Proteomes" id="UP000460650">
    <property type="component" value="Unassembled WGS sequence"/>
</dbReference>
<proteinExistence type="predicted"/>
<comment type="caution">
    <text evidence="1">The sequence shown here is derived from an EMBL/GenBank/DDBJ whole genome shotgun (WGS) entry which is preliminary data.</text>
</comment>
<reference evidence="1 2" key="1">
    <citation type="submission" date="2019-09" db="EMBL/GenBank/DDBJ databases">
        <title>Taxonomic organization of the family Brucellaceae based on a phylogenomic approach.</title>
        <authorList>
            <person name="Leclercq S."/>
            <person name="Cloeckaert A."/>
            <person name="Zygmunt M.S."/>
        </authorList>
    </citation>
    <scope>NUCLEOTIDE SEQUENCE [LARGE SCALE GENOMIC DNA]</scope>
    <source>
        <strain evidence="1 2">TA93</strain>
    </source>
</reference>
<protein>
    <submittedName>
        <fullName evidence="1">Uncharacterized protein</fullName>
    </submittedName>
</protein>
<dbReference type="EMBL" id="WBVY01000001">
    <property type="protein sequence ID" value="KAB2658788.1"/>
    <property type="molecule type" value="Genomic_DNA"/>
</dbReference>
<evidence type="ECO:0000313" key="1">
    <source>
        <dbReference type="EMBL" id="KAB2658788.1"/>
    </source>
</evidence>
<name>A0A7V7VXG8_9HYPH</name>
<evidence type="ECO:0000313" key="2">
    <source>
        <dbReference type="Proteomes" id="UP000460650"/>
    </source>
</evidence>
<accession>A0A7V7VXG8</accession>